<name>A0AAD6SLC2_9AGAR</name>
<protein>
    <submittedName>
        <fullName evidence="3">Uncharacterized protein</fullName>
    </submittedName>
</protein>
<evidence type="ECO:0000313" key="4">
    <source>
        <dbReference type="Proteomes" id="UP001218188"/>
    </source>
</evidence>
<comment type="caution">
    <text evidence="3">The sequence shown here is derived from an EMBL/GenBank/DDBJ whole genome shotgun (WGS) entry which is preliminary data.</text>
</comment>
<organism evidence="3 4">
    <name type="scientific">Mycena alexandri</name>
    <dbReference type="NCBI Taxonomy" id="1745969"/>
    <lineage>
        <taxon>Eukaryota</taxon>
        <taxon>Fungi</taxon>
        <taxon>Dikarya</taxon>
        <taxon>Basidiomycota</taxon>
        <taxon>Agaricomycotina</taxon>
        <taxon>Agaricomycetes</taxon>
        <taxon>Agaricomycetidae</taxon>
        <taxon>Agaricales</taxon>
        <taxon>Marasmiineae</taxon>
        <taxon>Mycenaceae</taxon>
        <taxon>Mycena</taxon>
    </lineage>
</organism>
<evidence type="ECO:0000256" key="1">
    <source>
        <dbReference type="SAM" id="Coils"/>
    </source>
</evidence>
<reference evidence="3" key="1">
    <citation type="submission" date="2023-03" db="EMBL/GenBank/DDBJ databases">
        <title>Massive genome expansion in bonnet fungi (Mycena s.s.) driven by repeated elements and novel gene families across ecological guilds.</title>
        <authorList>
            <consortium name="Lawrence Berkeley National Laboratory"/>
            <person name="Harder C.B."/>
            <person name="Miyauchi S."/>
            <person name="Viragh M."/>
            <person name="Kuo A."/>
            <person name="Thoen E."/>
            <person name="Andreopoulos B."/>
            <person name="Lu D."/>
            <person name="Skrede I."/>
            <person name="Drula E."/>
            <person name="Henrissat B."/>
            <person name="Morin E."/>
            <person name="Kohler A."/>
            <person name="Barry K."/>
            <person name="LaButti K."/>
            <person name="Morin E."/>
            <person name="Salamov A."/>
            <person name="Lipzen A."/>
            <person name="Mereny Z."/>
            <person name="Hegedus B."/>
            <person name="Baldrian P."/>
            <person name="Stursova M."/>
            <person name="Weitz H."/>
            <person name="Taylor A."/>
            <person name="Grigoriev I.V."/>
            <person name="Nagy L.G."/>
            <person name="Martin F."/>
            <person name="Kauserud H."/>
        </authorList>
    </citation>
    <scope>NUCLEOTIDE SEQUENCE</scope>
    <source>
        <strain evidence="3">CBHHK200</strain>
    </source>
</reference>
<evidence type="ECO:0000256" key="2">
    <source>
        <dbReference type="SAM" id="MobiDB-lite"/>
    </source>
</evidence>
<feature type="compositionally biased region" description="Low complexity" evidence="2">
    <location>
        <begin position="241"/>
        <end position="251"/>
    </location>
</feature>
<gene>
    <name evidence="3" type="ORF">C8F04DRAFT_1266781</name>
</gene>
<sequence>MDLDALLIDIVGDGYQLWSASTEGTTTASPAEINDSTPRFDNLHAEFEERHGPGPYSGTSAVELAAIGTVGAEESAHEGWRGVKRLQPGVVFGYSPAYLRTTAIDVELHNAEFERHLREIRQAISDLEGLITRRESASKYILELQTRPVGSQSIAPRVLGIAIARNKLNLNNMSSNLVELLHRLERMQRAKEFIEEELTRRLLAREDHARSTTRPSNRGRRVPVIDLSPSPPTPAGLDIGSTTMSSTSSLTPSPPPSYRSRSPTDSDGYYSMDDETGLYLAASRALAEANGGEVLHDHVGELVQDSYSIGPGTEGSCLDASLPYGELDSTPGAVLDSFSTDVWLPNIASADKWWVSHGDDPETLEPHVLSQRVEVLSNVKRTRPHPAARPGMVGLLDQPTRSNKTIACLSALIKIGDSEAYTLFDSGSNTDSMVPEYANVIKGPRIILDEQVTLQLGCVGSRSKISFGTRVPVDFGGLRGHVYFDQVNLDRYDVIIGTPLMNRHGIVLDFGKREIRFPGGHTIKALSSLEEASIVSQRKPGLPAKGKERAD</sequence>
<dbReference type="Proteomes" id="UP001218188">
    <property type="component" value="Unassembled WGS sequence"/>
</dbReference>
<dbReference type="EMBL" id="JARJCM010000121">
    <property type="protein sequence ID" value="KAJ7027672.1"/>
    <property type="molecule type" value="Genomic_DNA"/>
</dbReference>
<dbReference type="AlphaFoldDB" id="A0AAD6SLC2"/>
<accession>A0AAD6SLC2</accession>
<keyword evidence="1" id="KW-0175">Coiled coil</keyword>
<feature type="coiled-coil region" evidence="1">
    <location>
        <begin position="170"/>
        <end position="197"/>
    </location>
</feature>
<dbReference type="Gene3D" id="2.40.70.10">
    <property type="entry name" value="Acid Proteases"/>
    <property type="match status" value="1"/>
</dbReference>
<dbReference type="InterPro" id="IPR021109">
    <property type="entry name" value="Peptidase_aspartic_dom_sf"/>
</dbReference>
<dbReference type="SUPFAM" id="SSF50630">
    <property type="entry name" value="Acid proteases"/>
    <property type="match status" value="1"/>
</dbReference>
<keyword evidence="4" id="KW-1185">Reference proteome</keyword>
<proteinExistence type="predicted"/>
<evidence type="ECO:0000313" key="3">
    <source>
        <dbReference type="EMBL" id="KAJ7027672.1"/>
    </source>
</evidence>
<dbReference type="CDD" id="cd00303">
    <property type="entry name" value="retropepsin_like"/>
    <property type="match status" value="1"/>
</dbReference>
<feature type="region of interest" description="Disordered" evidence="2">
    <location>
        <begin position="206"/>
        <end position="270"/>
    </location>
</feature>